<evidence type="ECO:0000313" key="2">
    <source>
        <dbReference type="Proteomes" id="UP000248795"/>
    </source>
</evidence>
<keyword evidence="2" id="KW-1185">Reference proteome</keyword>
<comment type="caution">
    <text evidence="1">The sequence shown here is derived from an EMBL/GenBank/DDBJ whole genome shotgun (WGS) entry which is preliminary data.</text>
</comment>
<gene>
    <name evidence="1" type="ORF">DK847_07910</name>
</gene>
<accession>A0A2W2CAN2</accession>
<evidence type="ECO:0000313" key="1">
    <source>
        <dbReference type="EMBL" id="PZF77243.1"/>
    </source>
</evidence>
<proteinExistence type="predicted"/>
<name>A0A2W2CAN2_9HYPH</name>
<dbReference type="Proteomes" id="UP000248795">
    <property type="component" value="Unassembled WGS sequence"/>
</dbReference>
<sequence length="62" mass="6790">MTVSRKLRWGIQDDFQVGIFVDGHFTPRNNSSLMAGLVPAILIAAPKKMPGTSPGMMNMSNR</sequence>
<protein>
    <submittedName>
        <fullName evidence="1">Uncharacterized protein</fullName>
    </submittedName>
</protein>
<dbReference type="AlphaFoldDB" id="A0A2W2CAN2"/>
<dbReference type="EMBL" id="QKVK01000003">
    <property type="protein sequence ID" value="PZF77243.1"/>
    <property type="molecule type" value="Genomic_DNA"/>
</dbReference>
<reference evidence="2" key="1">
    <citation type="submission" date="2018-06" db="EMBL/GenBank/DDBJ databases">
        <title>Aestuariibacter litoralis strain KCTC 52945T.</title>
        <authorList>
            <person name="Li X."/>
            <person name="Salam N."/>
            <person name="Li J.-L."/>
            <person name="Chen Y.-M."/>
            <person name="Yang Z.-W."/>
            <person name="Zhang L.-Y."/>
            <person name="Han M.-X."/>
            <person name="Xiao M."/>
            <person name="Li W.-J."/>
        </authorList>
    </citation>
    <scope>NUCLEOTIDE SEQUENCE [LARGE SCALE GENOMIC DNA]</scope>
    <source>
        <strain evidence="2">KCTC 52945</strain>
    </source>
</reference>
<organism evidence="1 2">
    <name type="scientific">Aestuariivirga litoralis</name>
    <dbReference type="NCBI Taxonomy" id="2650924"/>
    <lineage>
        <taxon>Bacteria</taxon>
        <taxon>Pseudomonadati</taxon>
        <taxon>Pseudomonadota</taxon>
        <taxon>Alphaproteobacteria</taxon>
        <taxon>Hyphomicrobiales</taxon>
        <taxon>Aestuariivirgaceae</taxon>
        <taxon>Aestuariivirga</taxon>
    </lineage>
</organism>